<evidence type="ECO:0000313" key="1">
    <source>
        <dbReference type="EMBL" id="MTE17543.1"/>
    </source>
</evidence>
<proteinExistence type="predicted"/>
<dbReference type="AlphaFoldDB" id="A0A6I3L3B8"/>
<keyword evidence="2" id="KW-1185">Reference proteome</keyword>
<sequence>MGIQALGYVRIEATDMAAWREYGLKVLGMMEGDGANPDALYLRMDDFAARLVIIPGEKD</sequence>
<dbReference type="GO" id="GO:0051213">
    <property type="term" value="F:dioxygenase activity"/>
    <property type="evidence" value="ECO:0007669"/>
    <property type="project" value="UniProtKB-KW"/>
</dbReference>
<gene>
    <name evidence="1" type="ORF">GLP40_33020</name>
</gene>
<name>A0A6I3L3B8_9NOCA</name>
<dbReference type="Proteomes" id="UP000432464">
    <property type="component" value="Unassembled WGS sequence"/>
</dbReference>
<dbReference type="EMBL" id="WMBB01000033">
    <property type="protein sequence ID" value="MTE17543.1"/>
    <property type="molecule type" value="Genomic_DNA"/>
</dbReference>
<comment type="caution">
    <text evidence="1">The sequence shown here is derived from an EMBL/GenBank/DDBJ whole genome shotgun (WGS) entry which is preliminary data.</text>
</comment>
<keyword evidence="1" id="KW-0223">Dioxygenase</keyword>
<accession>A0A6I3L3B8</accession>
<dbReference type="InterPro" id="IPR029068">
    <property type="entry name" value="Glyas_Bleomycin-R_OHBP_Dase"/>
</dbReference>
<organism evidence="1 2">
    <name type="scientific">Nocardia aurantiaca</name>
    <dbReference type="NCBI Taxonomy" id="2675850"/>
    <lineage>
        <taxon>Bacteria</taxon>
        <taxon>Bacillati</taxon>
        <taxon>Actinomycetota</taxon>
        <taxon>Actinomycetes</taxon>
        <taxon>Mycobacteriales</taxon>
        <taxon>Nocardiaceae</taxon>
        <taxon>Nocardia</taxon>
    </lineage>
</organism>
<protein>
    <submittedName>
        <fullName evidence="1">2,3-dihydroxybiphenyl 1,2-dioxygenase</fullName>
    </submittedName>
</protein>
<evidence type="ECO:0000313" key="2">
    <source>
        <dbReference type="Proteomes" id="UP000432464"/>
    </source>
</evidence>
<dbReference type="SUPFAM" id="SSF54593">
    <property type="entry name" value="Glyoxalase/Bleomycin resistance protein/Dihydroxybiphenyl dioxygenase"/>
    <property type="match status" value="1"/>
</dbReference>
<feature type="non-terminal residue" evidence="1">
    <location>
        <position position="59"/>
    </location>
</feature>
<reference evidence="1 2" key="1">
    <citation type="submission" date="2019-11" db="EMBL/GenBank/DDBJ databases">
        <title>Nocardia sp. nov. CT2-14 isolated from soil.</title>
        <authorList>
            <person name="Kanchanasin P."/>
            <person name="Tanasupawat S."/>
            <person name="Yuki M."/>
            <person name="Kudo T."/>
        </authorList>
    </citation>
    <scope>NUCLEOTIDE SEQUENCE [LARGE SCALE GENOMIC DNA]</scope>
    <source>
        <strain evidence="1 2">CT2-14</strain>
    </source>
</reference>
<dbReference type="Pfam" id="PF22632">
    <property type="entry name" value="BphC_D1"/>
    <property type="match status" value="1"/>
</dbReference>
<keyword evidence="1" id="KW-0560">Oxidoreductase</keyword>
<dbReference type="Gene3D" id="3.10.180.10">
    <property type="entry name" value="2,3-Dihydroxybiphenyl 1,2-Dioxygenase, domain 1"/>
    <property type="match status" value="1"/>
</dbReference>